<dbReference type="AlphaFoldDB" id="A0A3D8YAQ0"/>
<organism evidence="1 2">
    <name type="scientific">Dyadobacter luteus</name>
    <dbReference type="NCBI Taxonomy" id="2259619"/>
    <lineage>
        <taxon>Bacteria</taxon>
        <taxon>Pseudomonadati</taxon>
        <taxon>Bacteroidota</taxon>
        <taxon>Cytophagia</taxon>
        <taxon>Cytophagales</taxon>
        <taxon>Spirosomataceae</taxon>
        <taxon>Dyadobacter</taxon>
    </lineage>
</organism>
<dbReference type="EMBL" id="QNUL01000009">
    <property type="protein sequence ID" value="REA60845.1"/>
    <property type="molecule type" value="Genomic_DNA"/>
</dbReference>
<dbReference type="OrthoDB" id="833207at2"/>
<dbReference type="PRINTS" id="PR00420">
    <property type="entry name" value="RNGMNOXGNASE"/>
</dbReference>
<sequence>MANQQYDAIVIGSGPNGLAAAITLRRQGLSVLLIEGKEKIGGGMRSQELTLPGFVHDICSAVHPMATMSPFFTDLPLKDFGLQMVNPTLAAAHPFDGGGAAVLQHSIYETAQGLGVDKETYLRLMEQTVLDLPKLLPDLLGPFPFPTHPLALASFGLKALTSSSWLAGRFKTKEARGMWAGMAAHGIQPLTNISTSAIGLMLMAAAHVGNWPIPKGGSQSIADALVAYYLSIGGQLETGHFVKSLQELPSARAVLLDVTPKQLISIAGDKLSPSYRSRLEKYRYGMGVFKVDWALSEPIPFTNADCRKAGTVHLGNTFEEIAAAEQLTSEGKHQQKPFVLLAQPSVFDATRAPQGKHTAWGYCHVPNGSIENQTAAIENQIERFAPGFKDTIVHRHTMNAMQMQEYNPNYIGGDINGGIQDIWQLYSRPVLSLSPYRTSAKGIYICSSSTPPGGGVHGMCGYHAAQRAIKDLFS</sequence>
<comment type="caution">
    <text evidence="1">The sequence shown here is derived from an EMBL/GenBank/DDBJ whole genome shotgun (WGS) entry which is preliminary data.</text>
</comment>
<reference evidence="1 2" key="1">
    <citation type="submission" date="2018-07" db="EMBL/GenBank/DDBJ databases">
        <title>Dyadobacter roseus sp. nov., isolated from rose rhizosphere soil.</title>
        <authorList>
            <person name="Chen L."/>
        </authorList>
    </citation>
    <scope>NUCLEOTIDE SEQUENCE [LARGE SCALE GENOMIC DNA]</scope>
    <source>
        <strain evidence="1 2">RS19</strain>
    </source>
</reference>
<dbReference type="PANTHER" id="PTHR10668:SF105">
    <property type="entry name" value="DEHYDROGENASE-RELATED"/>
    <property type="match status" value="1"/>
</dbReference>
<dbReference type="Gene3D" id="3.50.50.60">
    <property type="entry name" value="FAD/NAD(P)-binding domain"/>
    <property type="match status" value="1"/>
</dbReference>
<dbReference type="Proteomes" id="UP000256373">
    <property type="component" value="Unassembled WGS sequence"/>
</dbReference>
<dbReference type="Pfam" id="PF13450">
    <property type="entry name" value="NAD_binding_8"/>
    <property type="match status" value="1"/>
</dbReference>
<dbReference type="SUPFAM" id="SSF51905">
    <property type="entry name" value="FAD/NAD(P)-binding domain"/>
    <property type="match status" value="1"/>
</dbReference>
<gene>
    <name evidence="1" type="ORF">DSL64_13130</name>
</gene>
<evidence type="ECO:0000313" key="2">
    <source>
        <dbReference type="Proteomes" id="UP000256373"/>
    </source>
</evidence>
<proteinExistence type="predicted"/>
<name>A0A3D8YAQ0_9BACT</name>
<accession>A0A3D8YAQ0</accession>
<protein>
    <submittedName>
        <fullName evidence="1">FAD-dependent oxidoreductase</fullName>
    </submittedName>
</protein>
<dbReference type="PANTHER" id="PTHR10668">
    <property type="entry name" value="PHYTOENE DEHYDROGENASE"/>
    <property type="match status" value="1"/>
</dbReference>
<dbReference type="InterPro" id="IPR036188">
    <property type="entry name" value="FAD/NAD-bd_sf"/>
</dbReference>
<keyword evidence="2" id="KW-1185">Reference proteome</keyword>
<dbReference type="RefSeq" id="WP_115831367.1">
    <property type="nucleotide sequence ID" value="NZ_QNUL01000009.1"/>
</dbReference>
<evidence type="ECO:0000313" key="1">
    <source>
        <dbReference type="EMBL" id="REA60845.1"/>
    </source>
</evidence>